<name>A0ABT0ICD6_9ACTN</name>
<feature type="domain" description="CobE/GbiG C-terminal" evidence="1">
    <location>
        <begin position="10"/>
        <end position="135"/>
    </location>
</feature>
<evidence type="ECO:0000313" key="2">
    <source>
        <dbReference type="EMBL" id="MCK8678995.1"/>
    </source>
</evidence>
<proteinExistence type="predicted"/>
<dbReference type="RefSeq" id="WP_248634659.1">
    <property type="nucleotide sequence ID" value="NZ_JALPTH010000015.1"/>
</dbReference>
<dbReference type="PANTHER" id="PTHR47036:SF1">
    <property type="entry name" value="COBALT-FACTOR III C(17)-METHYLTRANSFERASE-RELATED"/>
    <property type="match status" value="1"/>
</dbReference>
<keyword evidence="3" id="KW-1185">Reference proteome</keyword>
<dbReference type="InterPro" id="IPR051810">
    <property type="entry name" value="Precorrin_MeTrfase"/>
</dbReference>
<dbReference type="Gene3D" id="3.30.420.180">
    <property type="entry name" value="CobE/GbiG C-terminal domain"/>
    <property type="match status" value="1"/>
</dbReference>
<protein>
    <submittedName>
        <fullName evidence="2">Cobalamin biosynthesis protein</fullName>
    </submittedName>
</protein>
<reference evidence="2 3" key="1">
    <citation type="submission" date="2022-04" db="EMBL/GenBank/DDBJ databases">
        <title>Streptomyces sp. nov. LCR6-01 isolated from Lichen of Dirinaria sp.</title>
        <authorList>
            <person name="Kanchanasin P."/>
            <person name="Tanasupawat S."/>
            <person name="Phongsopitanun W."/>
        </authorList>
    </citation>
    <scope>NUCLEOTIDE SEQUENCE [LARGE SCALE GENOMIC DNA]</scope>
    <source>
        <strain evidence="2 3">LCR6-01</strain>
    </source>
</reference>
<sequence>MSGPEGTEALFVGVGARRGVTAAEVLELVGEALAGAGRAVSGVVALATAEEKAAEPGITEAAGHLGVALLPFPVRELAPIAVPNPSTSVAAVLGTPSVAEAAALAAAAESRGLAAVELLVPKRVSRSGRATCAVARGRLSDRGRGYTGEEVPGTLGIPVREALAPRQAPARR</sequence>
<dbReference type="PANTHER" id="PTHR47036">
    <property type="entry name" value="COBALT-FACTOR III C(17)-METHYLTRANSFERASE-RELATED"/>
    <property type="match status" value="1"/>
</dbReference>
<organism evidence="2 3">
    <name type="scientific">Streptomyces lichenis</name>
    <dbReference type="NCBI Taxonomy" id="2306967"/>
    <lineage>
        <taxon>Bacteria</taxon>
        <taxon>Bacillati</taxon>
        <taxon>Actinomycetota</taxon>
        <taxon>Actinomycetes</taxon>
        <taxon>Kitasatosporales</taxon>
        <taxon>Streptomycetaceae</taxon>
        <taxon>Streptomyces</taxon>
    </lineage>
</organism>
<dbReference type="InterPro" id="IPR036518">
    <property type="entry name" value="CobE/GbiG_C_sf"/>
</dbReference>
<dbReference type="InterPro" id="IPR002750">
    <property type="entry name" value="CobE/GbiG_C"/>
</dbReference>
<dbReference type="SUPFAM" id="SSF159664">
    <property type="entry name" value="CobE/GbiG C-terminal domain-like"/>
    <property type="match status" value="1"/>
</dbReference>
<dbReference type="Proteomes" id="UP001522868">
    <property type="component" value="Unassembled WGS sequence"/>
</dbReference>
<comment type="caution">
    <text evidence="2">The sequence shown here is derived from an EMBL/GenBank/DDBJ whole genome shotgun (WGS) entry which is preliminary data.</text>
</comment>
<dbReference type="EMBL" id="JALPTH010000015">
    <property type="protein sequence ID" value="MCK8678995.1"/>
    <property type="molecule type" value="Genomic_DNA"/>
</dbReference>
<gene>
    <name evidence="2" type="ORF">M1O15_16665</name>
</gene>
<evidence type="ECO:0000313" key="3">
    <source>
        <dbReference type="Proteomes" id="UP001522868"/>
    </source>
</evidence>
<accession>A0ABT0ICD6</accession>
<dbReference type="Pfam" id="PF01890">
    <property type="entry name" value="CbiG_C"/>
    <property type="match status" value="1"/>
</dbReference>
<evidence type="ECO:0000259" key="1">
    <source>
        <dbReference type="Pfam" id="PF01890"/>
    </source>
</evidence>